<evidence type="ECO:0000313" key="10">
    <source>
        <dbReference type="Ensembl" id="ENSNMLP00000041383.1"/>
    </source>
</evidence>
<feature type="chain" id="PRO_5034961266" description="CD99 antigen-like protein 2" evidence="9">
    <location>
        <begin position="20"/>
        <end position="185"/>
    </location>
</feature>
<sequence>MKLFFRIACLVLLLSATRAQDLGFDLADALDDDTPPKPTPPPKKDDGFGLDLSDALGDDDPYPAKPPVVVPPKSGGGGGGSLDDKDLFNLGGGEDGYKPEGGHYNPDDDYRGGGGGAEKAQEAGSGQIAGIVSAVGVAIVGAASSYFAYQKKKLCFKIQGGQDPERGGRHNNQSQPQFMSNLLQA</sequence>
<evidence type="ECO:0000256" key="8">
    <source>
        <dbReference type="SAM" id="Phobius"/>
    </source>
</evidence>
<comment type="similarity">
    <text evidence="2">Belongs to the CD99 family.</text>
</comment>
<keyword evidence="4 9" id="KW-0732">Signal</keyword>
<feature type="compositionally biased region" description="Polar residues" evidence="7">
    <location>
        <begin position="170"/>
        <end position="185"/>
    </location>
</feature>
<evidence type="ECO:0000313" key="11">
    <source>
        <dbReference type="Proteomes" id="UP000694523"/>
    </source>
</evidence>
<evidence type="ECO:0000256" key="2">
    <source>
        <dbReference type="ARBA" id="ARBA00008763"/>
    </source>
</evidence>
<evidence type="ECO:0000256" key="6">
    <source>
        <dbReference type="ARBA" id="ARBA00023136"/>
    </source>
</evidence>
<evidence type="ECO:0008006" key="12">
    <source>
        <dbReference type="Google" id="ProtNLM"/>
    </source>
</evidence>
<accession>A0A8C6UX02</accession>
<dbReference type="GO" id="GO:0034109">
    <property type="term" value="P:homotypic cell-cell adhesion"/>
    <property type="evidence" value="ECO:0007669"/>
    <property type="project" value="TreeGrafter"/>
</dbReference>
<feature type="signal peptide" evidence="9">
    <location>
        <begin position="1"/>
        <end position="19"/>
    </location>
</feature>
<name>A0A8C6UX02_9GOBI</name>
<feature type="transmembrane region" description="Helical" evidence="8">
    <location>
        <begin position="128"/>
        <end position="149"/>
    </location>
</feature>
<dbReference type="Ensembl" id="ENSNMLT00000046003.1">
    <property type="protein sequence ID" value="ENSNMLP00000041383.1"/>
    <property type="gene ID" value="ENSNMLG00000025349.1"/>
</dbReference>
<evidence type="ECO:0000256" key="9">
    <source>
        <dbReference type="SAM" id="SignalP"/>
    </source>
</evidence>
<dbReference type="AlphaFoldDB" id="A0A8C6UX02"/>
<dbReference type="GO" id="GO:0005886">
    <property type="term" value="C:plasma membrane"/>
    <property type="evidence" value="ECO:0007669"/>
    <property type="project" value="TreeGrafter"/>
</dbReference>
<keyword evidence="5 8" id="KW-1133">Transmembrane helix</keyword>
<dbReference type="GO" id="GO:2000391">
    <property type="term" value="P:positive regulation of neutrophil extravasation"/>
    <property type="evidence" value="ECO:0007669"/>
    <property type="project" value="TreeGrafter"/>
</dbReference>
<feature type="compositionally biased region" description="Basic and acidic residues" evidence="7">
    <location>
        <begin position="95"/>
        <end position="111"/>
    </location>
</feature>
<dbReference type="Pfam" id="PF12301">
    <property type="entry name" value="CD99L2"/>
    <property type="match status" value="1"/>
</dbReference>
<feature type="region of interest" description="Disordered" evidence="7">
    <location>
        <begin position="29"/>
        <end position="121"/>
    </location>
</feature>
<reference evidence="10" key="1">
    <citation type="submission" date="2025-08" db="UniProtKB">
        <authorList>
            <consortium name="Ensembl"/>
        </authorList>
    </citation>
    <scope>IDENTIFICATION</scope>
</reference>
<organism evidence="10 11">
    <name type="scientific">Neogobius melanostomus</name>
    <name type="common">round goby</name>
    <dbReference type="NCBI Taxonomy" id="47308"/>
    <lineage>
        <taxon>Eukaryota</taxon>
        <taxon>Metazoa</taxon>
        <taxon>Chordata</taxon>
        <taxon>Craniata</taxon>
        <taxon>Vertebrata</taxon>
        <taxon>Euteleostomi</taxon>
        <taxon>Actinopterygii</taxon>
        <taxon>Neopterygii</taxon>
        <taxon>Teleostei</taxon>
        <taxon>Neoteleostei</taxon>
        <taxon>Acanthomorphata</taxon>
        <taxon>Gobiaria</taxon>
        <taxon>Gobiiformes</taxon>
        <taxon>Gobioidei</taxon>
        <taxon>Gobiidae</taxon>
        <taxon>Benthophilinae</taxon>
        <taxon>Neogobiini</taxon>
        <taxon>Neogobius</taxon>
    </lineage>
</organism>
<evidence type="ECO:0000256" key="4">
    <source>
        <dbReference type="ARBA" id="ARBA00022729"/>
    </source>
</evidence>
<dbReference type="Proteomes" id="UP000694523">
    <property type="component" value="Unplaced"/>
</dbReference>
<keyword evidence="11" id="KW-1185">Reference proteome</keyword>
<dbReference type="InterPro" id="IPR022078">
    <property type="entry name" value="CD99L2"/>
</dbReference>
<comment type="subcellular location">
    <subcellularLocation>
        <location evidence="1">Membrane</location>
        <topology evidence="1">Single-pass type I membrane protein</topology>
    </subcellularLocation>
</comment>
<evidence type="ECO:0000256" key="1">
    <source>
        <dbReference type="ARBA" id="ARBA00004479"/>
    </source>
</evidence>
<keyword evidence="3 8" id="KW-0812">Transmembrane</keyword>
<evidence type="ECO:0000256" key="7">
    <source>
        <dbReference type="SAM" id="MobiDB-lite"/>
    </source>
</evidence>
<dbReference type="PANTHER" id="PTHR15076">
    <property type="entry name" value="CD99/MIC2 PROTEIN RELATED"/>
    <property type="match status" value="1"/>
</dbReference>
<dbReference type="PANTHER" id="PTHR15076:SF15">
    <property type="entry name" value="CD99 ANTIGEN"/>
    <property type="match status" value="1"/>
</dbReference>
<feature type="region of interest" description="Disordered" evidence="7">
    <location>
        <begin position="159"/>
        <end position="185"/>
    </location>
</feature>
<reference evidence="10" key="2">
    <citation type="submission" date="2025-09" db="UniProtKB">
        <authorList>
            <consortium name="Ensembl"/>
        </authorList>
    </citation>
    <scope>IDENTIFICATION</scope>
</reference>
<proteinExistence type="inferred from homology"/>
<protein>
    <recommendedName>
        <fullName evidence="12">CD99 antigen-like protein 2</fullName>
    </recommendedName>
</protein>
<keyword evidence="6 8" id="KW-0472">Membrane</keyword>
<evidence type="ECO:0000256" key="5">
    <source>
        <dbReference type="ARBA" id="ARBA00022989"/>
    </source>
</evidence>
<evidence type="ECO:0000256" key="3">
    <source>
        <dbReference type="ARBA" id="ARBA00022692"/>
    </source>
</evidence>
<dbReference type="GO" id="GO:0072683">
    <property type="term" value="P:T cell extravasation"/>
    <property type="evidence" value="ECO:0007669"/>
    <property type="project" value="TreeGrafter"/>
</dbReference>